<dbReference type="CDD" id="cd00063">
    <property type="entry name" value="FN3"/>
    <property type="match status" value="13"/>
</dbReference>
<feature type="domain" description="Fibronectin type-III" evidence="5">
    <location>
        <begin position="1"/>
        <end position="80"/>
    </location>
</feature>
<evidence type="ECO:0000259" key="5">
    <source>
        <dbReference type="PROSITE" id="PS50853"/>
    </source>
</evidence>
<dbReference type="Pfam" id="PF00041">
    <property type="entry name" value="fn3"/>
    <property type="match status" value="13"/>
</dbReference>
<feature type="domain" description="Ig-like" evidence="4">
    <location>
        <begin position="879"/>
        <end position="992"/>
    </location>
</feature>
<dbReference type="FunFam" id="2.60.40.10:FF:001343">
    <property type="entry name" value="titin isoform X1"/>
    <property type="match status" value="1"/>
</dbReference>
<dbReference type="FunFam" id="2.60.40.10:FF:002123">
    <property type="entry name" value="Titin, tandem duplicate 1"/>
    <property type="match status" value="1"/>
</dbReference>
<feature type="domain" description="Fibronectin type-III" evidence="5">
    <location>
        <begin position="84"/>
        <end position="180"/>
    </location>
</feature>
<dbReference type="SMART" id="SM00409">
    <property type="entry name" value="IG"/>
    <property type="match status" value="5"/>
</dbReference>
<dbReference type="InterPro" id="IPR003961">
    <property type="entry name" value="FN3_dom"/>
</dbReference>
<dbReference type="PRINTS" id="PR00014">
    <property type="entry name" value="FNTYPEIII"/>
</dbReference>
<feature type="domain" description="Ig-like" evidence="4">
    <location>
        <begin position="1187"/>
        <end position="1297"/>
    </location>
</feature>
<dbReference type="FunFam" id="2.60.40.10:FF:000864">
    <property type="entry name" value="Titin b"/>
    <property type="match status" value="1"/>
</dbReference>
<dbReference type="Pfam" id="PF07679">
    <property type="entry name" value="I-set"/>
    <property type="match status" value="4"/>
</dbReference>
<feature type="domain" description="Fibronectin type-III" evidence="5">
    <location>
        <begin position="574"/>
        <end position="681"/>
    </location>
</feature>
<evidence type="ECO:0008006" key="8">
    <source>
        <dbReference type="Google" id="ProtNLM"/>
    </source>
</evidence>
<feature type="domain" description="Fibronectin type-III" evidence="5">
    <location>
        <begin position="1724"/>
        <end position="1822"/>
    </location>
</feature>
<keyword evidence="1" id="KW-0677">Repeat</keyword>
<evidence type="ECO:0000256" key="1">
    <source>
        <dbReference type="ARBA" id="ARBA00022737"/>
    </source>
</evidence>
<dbReference type="FunFam" id="2.60.40.10:FF:000002">
    <property type="entry name" value="Titin a"/>
    <property type="match status" value="3"/>
</dbReference>
<dbReference type="InterPro" id="IPR013098">
    <property type="entry name" value="Ig_I-set"/>
</dbReference>
<feature type="domain" description="Fibronectin type-III" evidence="5">
    <location>
        <begin position="792"/>
        <end position="889"/>
    </location>
</feature>
<evidence type="ECO:0000259" key="4">
    <source>
        <dbReference type="PROSITE" id="PS50835"/>
    </source>
</evidence>
<feature type="domain" description="Ig-like" evidence="4">
    <location>
        <begin position="1631"/>
        <end position="1718"/>
    </location>
</feature>
<gene>
    <name evidence="6" type="ORF">fugu_000744</name>
</gene>
<dbReference type="EMBL" id="SWLE01000001">
    <property type="protein sequence ID" value="TNN03715.1"/>
    <property type="molecule type" value="Genomic_DNA"/>
</dbReference>
<sequence>MLVTWNEPNDNGSPIMGYWVERREINSSHWARVNRNIIPDTQVNVEGLLEGLTYIFRVAAENQAGPGKFSIPSDPKTAQAPILPPGPPVARVAATTDHSIDVEWDPPADTGGGEILGYHVDKAMAGTKDWSRSTERPWKNRAFTVYGVREGAKYQIRVIACNAAGEGTPGFTESVFVRNPAEIPVVELDLSVKNGVVIRAGETLHVPATVTGKPYPSITWTINDGKPDKERVEILSEGNNSIVAIKNAQRKDCGKYHISACNPSGTKGASTRVEVVDVPGPVTDLKPVVVTRKMIFLNWDDPEDDGGSDLTGFVVERRDAKMHTWRQPVETASSKCECVGIMEGQDYMFRVIAKNKYGMGPPVELGPIKAVDPQGPPSYPEKFHYTERTKSSITFAWKPPRNDGGSPVIGYFVEKKRQDQQAFEPCNTEICPNMTMTVEGLDDAWMYEFRIKCANLIGESEPSIPLTVVIQDDEVAPEIHMLKHFKGDSIVVKKGDSIEIPADIEWSKDDVIIQKPTESLLMETETTGRMNCKTKLSIPSANRRDRGSYTVTASNNMGSAKHTISVMVLDRPLPPRNLTVSNIKAESCYLHWDAPVDNGGSELTNYIVEKMKVLKEEPDLEEGEESPKPQWVEVTNSIIERKYGMWNLETNETYKFRVRAENRYGKSDPCETEDVQITDPFGLPGPPEKPKITDYCKTSMTLTWEPPRENGGSMIIGYWLEKREKGTDYWARVNKMPVTKRGIKGWEYQVTRLIEGTEYEFRVAASNSAGIGPFSSPSDSAFAVDPLTPPSMPAAPEIADKTKHSVTLSWKPPERDGGSPIKGYIIQIQDEGKSDWVRVNDPDTLHPTTEFTVPSLRALKRHRFRIIAVNDVGESDPSPRTGEVLVEDIQLPPSISLDVTADDLLCIRAGDPIRIPATIKGRPAPKVTWDFDGKAKSHKKNKLHTLPVDSEVESTDTSSVVIVPVSLRTHSGRYTITAKNKSGQKHVNVRVNVLDVPGPPKDLKVTDITRATVRLIWKLPDSDGGERIKSYFIEKRCVTDKAWTKVNAACASQAYVVPGLLEGQDYLFRVRAENRLGFGPFTTTTEPAHARDPIYPPDPPTKLKVNLVTKNTVTLSWECPKNNGGSPVTHYIIERLSWDPSGKEKETWKQCNKRDVEELSFVVEDLKEGGEYEFRVKAVNAAGPSRPSTTAGPLVIKDQTFAPTIELRESMEGEEGCDVSMVAKVGGCPFPTLTWQKASMAKPEEKVTIQYDQHINKLVNQDRCTLLVQQACRQDSAIYSLTASNSLGSVTKDIKLSVFGPPGPPVGPVKFTEVFAERIGLAWNPPTEDGGSKITNYVVEKREDNRKSWVHVSNDPKECAFVVTRLTENHEYEFRIMAQNKFGVGPPLLSEPEKARNLFTVPGQCEKPTVTEVCLESMTVNWEEPQYDGGSPVTGYFIEKKETTSKRWARVNRDPIRALPLGNNWDVTGLLEGAVYQFRVSAANAAGCGLPSVPSDPVLCRDPIKPPGPPTPKVIDWTRSSVELEWIPPLLDGGSKVTGYVVEFREVNKEEEEKKAQRRLLLSDTEEKEADSDEGWEKVKDTEIRGTKFVVAGLKAGGLYRFRVRAVNAAGVGEPGLVSEVIEVKDRTIPPEMDLDASVKEKIVVHAGATIRIIAYVSGKPAPQISWCRDDAEVPKEAKIETTGISNSLVIKNCKRQHQGIYTLIAKNEGGERRKAVIVEVLDVPGPVGLPFSGQNLTNDSCRLTWYSPEDNGGSAITNYIIEKRESDRMGWTSVSYTVTRNNAVVQGLLDGKGYFFRIAAENIIGMGPFIETDKMVLIKDPISLDRHHSRVGGTVVPGRNPSTELCDVMSCVAVPERPEDLVISAVYQELHLCGLEAAQVRRWC</sequence>
<dbReference type="FunFam" id="2.60.40.10:FF:000135">
    <property type="entry name" value="Titin a"/>
    <property type="match status" value="2"/>
</dbReference>
<reference evidence="6 7" key="1">
    <citation type="submission" date="2019-04" db="EMBL/GenBank/DDBJ databases">
        <title>The sequence and de novo assembly of Takifugu bimaculatus genome using PacBio and Hi-C technologies.</title>
        <authorList>
            <person name="Xu P."/>
            <person name="Liu B."/>
            <person name="Zhou Z."/>
        </authorList>
    </citation>
    <scope>NUCLEOTIDE SEQUENCE [LARGE SCALE GENOMIC DNA]</scope>
    <source>
        <strain evidence="6">TB-2018</strain>
        <tissue evidence="6">Muscle</tissue>
    </source>
</reference>
<dbReference type="SUPFAM" id="SSF48726">
    <property type="entry name" value="Immunoglobulin"/>
    <property type="match status" value="5"/>
</dbReference>
<feature type="domain" description="Fibronectin type-III" evidence="5">
    <location>
        <begin position="1506"/>
        <end position="1627"/>
    </location>
</feature>
<comment type="caution">
    <text evidence="6">The sequence shown here is derived from an EMBL/GenBank/DDBJ whole genome shotgun (WGS) entry which is preliminary data.</text>
</comment>
<accession>A0A4Z2CHT5</accession>
<dbReference type="FunFam" id="2.60.40.10:FF:000012">
    <property type="entry name" value="titin isoform X1"/>
    <property type="match status" value="1"/>
</dbReference>
<organism evidence="6 7">
    <name type="scientific">Takifugu bimaculatus</name>
    <dbReference type="NCBI Taxonomy" id="433685"/>
    <lineage>
        <taxon>Eukaryota</taxon>
        <taxon>Metazoa</taxon>
        <taxon>Chordata</taxon>
        <taxon>Craniata</taxon>
        <taxon>Vertebrata</taxon>
        <taxon>Euteleostomi</taxon>
        <taxon>Actinopterygii</taxon>
        <taxon>Neopterygii</taxon>
        <taxon>Teleostei</taxon>
        <taxon>Neoteleostei</taxon>
        <taxon>Acanthomorphata</taxon>
        <taxon>Eupercaria</taxon>
        <taxon>Tetraodontiformes</taxon>
        <taxon>Tetradontoidea</taxon>
        <taxon>Tetraodontidae</taxon>
        <taxon>Takifugu</taxon>
    </lineage>
</organism>
<dbReference type="InterPro" id="IPR003598">
    <property type="entry name" value="Ig_sub2"/>
</dbReference>
<feature type="domain" description="Fibronectin type-III" evidence="5">
    <location>
        <begin position="281"/>
        <end position="373"/>
    </location>
</feature>
<dbReference type="FunFam" id="2.60.40.10:FF:000770">
    <property type="entry name" value="titin isoform X1"/>
    <property type="match status" value="1"/>
</dbReference>
<dbReference type="FunFam" id="2.60.40.10:FF:000034">
    <property type="entry name" value="Titin isoform A"/>
    <property type="match status" value="2"/>
</dbReference>
<feature type="domain" description="Fibronectin type-III" evidence="5">
    <location>
        <begin position="1099"/>
        <end position="1199"/>
    </location>
</feature>
<feature type="domain" description="Fibronectin type-III" evidence="5">
    <location>
        <begin position="376"/>
        <end position="473"/>
    </location>
</feature>
<dbReference type="SMART" id="SM00408">
    <property type="entry name" value="IGc2"/>
    <property type="match status" value="5"/>
</dbReference>
<dbReference type="FunFam" id="2.60.40.10:FF:000003">
    <property type="entry name" value="Titin isoform E"/>
    <property type="match status" value="2"/>
</dbReference>
<dbReference type="InterPro" id="IPR007110">
    <property type="entry name" value="Ig-like_dom"/>
</dbReference>
<name>A0A4Z2CHT5_9TELE</name>
<dbReference type="Proteomes" id="UP000516260">
    <property type="component" value="Chromosome 1"/>
</dbReference>
<dbReference type="InterPro" id="IPR036116">
    <property type="entry name" value="FN3_sf"/>
</dbReference>
<dbReference type="InterPro" id="IPR036179">
    <property type="entry name" value="Ig-like_dom_sf"/>
</dbReference>
<dbReference type="PROSITE" id="PS50835">
    <property type="entry name" value="IG_LIKE"/>
    <property type="match status" value="4"/>
</dbReference>
<dbReference type="SMART" id="SM00060">
    <property type="entry name" value="FN3"/>
    <property type="match status" value="13"/>
</dbReference>
<feature type="domain" description="Fibronectin type-III" evidence="5">
    <location>
        <begin position="1404"/>
        <end position="1503"/>
    </location>
</feature>
<dbReference type="Gene3D" id="2.60.40.10">
    <property type="entry name" value="Immunoglobulins"/>
    <property type="match status" value="18"/>
</dbReference>
<protein>
    <recommendedName>
        <fullName evidence="8">Titin</fullName>
    </recommendedName>
</protein>
<evidence type="ECO:0000256" key="3">
    <source>
        <dbReference type="SAM" id="MobiDB-lite"/>
    </source>
</evidence>
<feature type="region of interest" description="Disordered" evidence="3">
    <location>
        <begin position="667"/>
        <end position="689"/>
    </location>
</feature>
<dbReference type="Pfam" id="PF13927">
    <property type="entry name" value="Ig_3"/>
    <property type="match status" value="1"/>
</dbReference>
<feature type="domain" description="Ig-like" evidence="4">
    <location>
        <begin position="184"/>
        <end position="276"/>
    </location>
</feature>
<dbReference type="InterPro" id="IPR003599">
    <property type="entry name" value="Ig_sub"/>
</dbReference>
<feature type="domain" description="Fibronectin type-III" evidence="5">
    <location>
        <begin position="686"/>
        <end position="791"/>
    </location>
</feature>
<evidence type="ECO:0000256" key="2">
    <source>
        <dbReference type="ARBA" id="ARBA00023319"/>
    </source>
</evidence>
<dbReference type="PANTHER" id="PTHR14340:SF9">
    <property type="entry name" value="FIBRONECTIN TYPE-III DOMAIN-CONTAINING PROTEIN"/>
    <property type="match status" value="1"/>
</dbReference>
<evidence type="ECO:0000313" key="6">
    <source>
        <dbReference type="EMBL" id="TNN03715.1"/>
    </source>
</evidence>
<feature type="domain" description="Fibronectin type-III" evidence="5">
    <location>
        <begin position="999"/>
        <end position="1093"/>
    </location>
</feature>
<evidence type="ECO:0000313" key="7">
    <source>
        <dbReference type="Proteomes" id="UP000516260"/>
    </source>
</evidence>
<feature type="domain" description="Fibronectin type-III" evidence="5">
    <location>
        <begin position="1305"/>
        <end position="1398"/>
    </location>
</feature>
<keyword evidence="2" id="KW-0393">Immunoglobulin domain</keyword>
<dbReference type="InterPro" id="IPR013783">
    <property type="entry name" value="Ig-like_fold"/>
</dbReference>
<keyword evidence="7" id="KW-1185">Reference proteome</keyword>
<dbReference type="SUPFAM" id="SSF49265">
    <property type="entry name" value="Fibronectin type III"/>
    <property type="match status" value="7"/>
</dbReference>
<dbReference type="PROSITE" id="PS50853">
    <property type="entry name" value="FN3"/>
    <property type="match status" value="13"/>
</dbReference>
<proteinExistence type="predicted"/>
<dbReference type="PANTHER" id="PTHR14340">
    <property type="entry name" value="MICROFIBRIL-ASSOCIATED GLYCOPROTEIN 3"/>
    <property type="match status" value="1"/>
</dbReference>